<accession>A0A5B1M938</accession>
<reference evidence="5 6" key="1">
    <citation type="submission" date="2019-09" db="EMBL/GenBank/DDBJ databases">
        <title>Nocardioides panacisoli sp. nov., isolated from the soil of a ginseng field.</title>
        <authorList>
            <person name="Cho C."/>
        </authorList>
    </citation>
    <scope>NUCLEOTIDE SEQUENCE [LARGE SCALE GENOMIC DNA]</scope>
    <source>
        <strain evidence="5 6">BN140041</strain>
    </source>
</reference>
<dbReference type="Gene3D" id="3.40.50.150">
    <property type="entry name" value="Vaccinia Virus protein VP39"/>
    <property type="match status" value="1"/>
</dbReference>
<name>A0A5B1M938_9ACTN</name>
<dbReference type="PANTHER" id="PTHR43464">
    <property type="entry name" value="METHYLTRANSFERASE"/>
    <property type="match status" value="1"/>
</dbReference>
<dbReference type="EMBL" id="VUJW01000002">
    <property type="protein sequence ID" value="KAA1428457.1"/>
    <property type="molecule type" value="Genomic_DNA"/>
</dbReference>
<keyword evidence="1 5" id="KW-0489">Methyltransferase</keyword>
<reference evidence="5 6" key="2">
    <citation type="submission" date="2019-09" db="EMBL/GenBank/DDBJ databases">
        <authorList>
            <person name="Jin C."/>
        </authorList>
    </citation>
    <scope>NUCLEOTIDE SEQUENCE [LARGE SCALE GENOMIC DNA]</scope>
    <source>
        <strain evidence="5 6">BN140041</strain>
    </source>
</reference>
<protein>
    <submittedName>
        <fullName evidence="5">Methyltransferase domain-containing protein</fullName>
    </submittedName>
</protein>
<dbReference type="CDD" id="cd02440">
    <property type="entry name" value="AdoMet_MTases"/>
    <property type="match status" value="1"/>
</dbReference>
<dbReference type="Proteomes" id="UP000324351">
    <property type="component" value="Unassembled WGS sequence"/>
</dbReference>
<dbReference type="RefSeq" id="WP_149749393.1">
    <property type="nucleotide sequence ID" value="NZ_VUJW01000002.1"/>
</dbReference>
<sequence length="198" mass="20686">MDLGARIAEWDAEAPAYDEPADHGLTDRAVRSAWRTLLLGALPPAPARVADLGCGTGTLSLLLAEEGYRVDGVDFSPAMVERARAKLAGVERATVTEGDAYEPPLPASSYDAVLCRHVLWAMPDPATALARWLDLLRPGGRLVLVEGAWSTGAGLTAAATVDLVAGAGLEPSLTLLDDPALWGGPTTDERYLVSAVTG</sequence>
<gene>
    <name evidence="5" type="ORF">F0U47_05945</name>
</gene>
<comment type="caution">
    <text evidence="5">The sequence shown here is derived from an EMBL/GenBank/DDBJ whole genome shotgun (WGS) entry which is preliminary data.</text>
</comment>
<dbReference type="InterPro" id="IPR029063">
    <property type="entry name" value="SAM-dependent_MTases_sf"/>
</dbReference>
<dbReference type="InterPro" id="IPR013216">
    <property type="entry name" value="Methyltransf_11"/>
</dbReference>
<evidence type="ECO:0000256" key="3">
    <source>
        <dbReference type="ARBA" id="ARBA00022691"/>
    </source>
</evidence>
<evidence type="ECO:0000313" key="5">
    <source>
        <dbReference type="EMBL" id="KAA1428457.1"/>
    </source>
</evidence>
<evidence type="ECO:0000256" key="2">
    <source>
        <dbReference type="ARBA" id="ARBA00022679"/>
    </source>
</evidence>
<evidence type="ECO:0000259" key="4">
    <source>
        <dbReference type="Pfam" id="PF08241"/>
    </source>
</evidence>
<evidence type="ECO:0000313" key="6">
    <source>
        <dbReference type="Proteomes" id="UP000324351"/>
    </source>
</evidence>
<keyword evidence="3" id="KW-0949">S-adenosyl-L-methionine</keyword>
<dbReference type="GO" id="GO:0008757">
    <property type="term" value="F:S-adenosylmethionine-dependent methyltransferase activity"/>
    <property type="evidence" value="ECO:0007669"/>
    <property type="project" value="InterPro"/>
</dbReference>
<keyword evidence="6" id="KW-1185">Reference proteome</keyword>
<feature type="domain" description="Methyltransferase type 11" evidence="4">
    <location>
        <begin position="51"/>
        <end position="144"/>
    </location>
</feature>
<keyword evidence="2 5" id="KW-0808">Transferase</keyword>
<dbReference type="Pfam" id="PF08241">
    <property type="entry name" value="Methyltransf_11"/>
    <property type="match status" value="1"/>
</dbReference>
<organism evidence="5 6">
    <name type="scientific">Nocardioides antri</name>
    <dbReference type="NCBI Taxonomy" id="2607659"/>
    <lineage>
        <taxon>Bacteria</taxon>
        <taxon>Bacillati</taxon>
        <taxon>Actinomycetota</taxon>
        <taxon>Actinomycetes</taxon>
        <taxon>Propionibacteriales</taxon>
        <taxon>Nocardioidaceae</taxon>
        <taxon>Nocardioides</taxon>
    </lineage>
</organism>
<proteinExistence type="predicted"/>
<dbReference type="GO" id="GO:0032259">
    <property type="term" value="P:methylation"/>
    <property type="evidence" value="ECO:0007669"/>
    <property type="project" value="UniProtKB-KW"/>
</dbReference>
<dbReference type="PANTHER" id="PTHR43464:SF19">
    <property type="entry name" value="UBIQUINONE BIOSYNTHESIS O-METHYLTRANSFERASE, MITOCHONDRIAL"/>
    <property type="match status" value="1"/>
</dbReference>
<dbReference type="SUPFAM" id="SSF53335">
    <property type="entry name" value="S-adenosyl-L-methionine-dependent methyltransferases"/>
    <property type="match status" value="1"/>
</dbReference>
<dbReference type="AlphaFoldDB" id="A0A5B1M938"/>
<evidence type="ECO:0000256" key="1">
    <source>
        <dbReference type="ARBA" id="ARBA00022603"/>
    </source>
</evidence>